<evidence type="ECO:0000313" key="1">
    <source>
        <dbReference type="EMBL" id="QHQ53589.1"/>
    </source>
</evidence>
<dbReference type="EMBL" id="CP047963">
    <property type="protein sequence ID" value="QHQ53589.1"/>
    <property type="molecule type" value="Genomic_DNA"/>
</dbReference>
<sequence>MERDKKVALVTRLQGELLREHHTGHPEWYAEGLVASAFQGVLMTTNHRDYDLTCKRWGSVQVKSRVQGTDKTQNRTNYEKYLPGAFDHVAIILFETDYRLKAAVMLPCADVLSLRKAKGHVKFDDARKHPNAVDIQPDLLAVSGERHPVLEEAF</sequence>
<dbReference type="Proteomes" id="UP000463871">
    <property type="component" value="Plasmid pMC64A"/>
</dbReference>
<keyword evidence="1" id="KW-0614">Plasmid</keyword>
<accession>A0AAE6SN16</accession>
<protein>
    <submittedName>
        <fullName evidence="1">Uncharacterized protein</fullName>
    </submittedName>
</protein>
<organism evidence="1 2">
    <name type="scientific">Aeromonas media</name>
    <dbReference type="NCBI Taxonomy" id="651"/>
    <lineage>
        <taxon>Bacteria</taxon>
        <taxon>Pseudomonadati</taxon>
        <taxon>Pseudomonadota</taxon>
        <taxon>Gammaproteobacteria</taxon>
        <taxon>Aeromonadales</taxon>
        <taxon>Aeromonadaceae</taxon>
        <taxon>Aeromonas</taxon>
    </lineage>
</organism>
<proteinExistence type="predicted"/>
<evidence type="ECO:0000313" key="2">
    <source>
        <dbReference type="Proteomes" id="UP000463871"/>
    </source>
</evidence>
<name>A0AAE6SN16_AERME</name>
<gene>
    <name evidence="1" type="ORF">GWI30_22315</name>
</gene>
<geneLocation type="plasmid" evidence="2">
    <name>pmc64a</name>
</geneLocation>
<reference evidence="1 2" key="1">
    <citation type="submission" date="2020-01" db="EMBL/GenBank/DDBJ databases">
        <title>Complete genome of Aeromonas media MC64.</title>
        <authorList>
            <person name="Cao G."/>
            <person name="Fu J."/>
            <person name="Zhong C."/>
        </authorList>
    </citation>
    <scope>NUCLEOTIDE SEQUENCE [LARGE SCALE GENOMIC DNA]</scope>
    <source>
        <strain evidence="1 2">MC64</strain>
        <plasmid evidence="2">pmc64a</plasmid>
    </source>
</reference>
<dbReference type="RefSeq" id="WP_161507929.1">
    <property type="nucleotide sequence ID" value="NZ_CAWPID010000002.1"/>
</dbReference>
<dbReference type="AlphaFoldDB" id="A0AAE6SN16"/>